<name>A0A1M7LIE2_9ACTN</name>
<dbReference type="OrthoDB" id="9782326at2"/>
<evidence type="ECO:0000313" key="10">
    <source>
        <dbReference type="Proteomes" id="UP000184111"/>
    </source>
</evidence>
<evidence type="ECO:0000256" key="6">
    <source>
        <dbReference type="ARBA" id="ARBA00023136"/>
    </source>
</evidence>
<accession>A0A1M7LIE2</accession>
<keyword evidence="10" id="KW-1185">Reference proteome</keyword>
<feature type="transmembrane region" description="Helical" evidence="7">
    <location>
        <begin position="226"/>
        <end position="246"/>
    </location>
</feature>
<dbReference type="SUPFAM" id="SSF161098">
    <property type="entry name" value="MetI-like"/>
    <property type="match status" value="1"/>
</dbReference>
<keyword evidence="3" id="KW-1003">Cell membrane</keyword>
<feature type="transmembrane region" description="Helical" evidence="7">
    <location>
        <begin position="7"/>
        <end position="29"/>
    </location>
</feature>
<feature type="transmembrane region" description="Helical" evidence="7">
    <location>
        <begin position="167"/>
        <end position="187"/>
    </location>
</feature>
<evidence type="ECO:0000259" key="8">
    <source>
        <dbReference type="PROSITE" id="PS50928"/>
    </source>
</evidence>
<dbReference type="GO" id="GO:0005886">
    <property type="term" value="C:plasma membrane"/>
    <property type="evidence" value="ECO:0007669"/>
    <property type="project" value="UniProtKB-SubCell"/>
</dbReference>
<dbReference type="PROSITE" id="PS50928">
    <property type="entry name" value="ABC_TM1"/>
    <property type="match status" value="1"/>
</dbReference>
<feature type="transmembrane region" description="Helical" evidence="7">
    <location>
        <begin position="115"/>
        <end position="135"/>
    </location>
</feature>
<dbReference type="CDD" id="cd06261">
    <property type="entry name" value="TM_PBP2"/>
    <property type="match status" value="1"/>
</dbReference>
<sequence length="308" mass="34088">MRHGKYRFIIGFLAIPLALYGVLVISPFVQDFQISLTDWTGLTPDKHYIGFDNYRKIIHNHLFWQSLWHNILLLLIVPVVTLALGLFFAFMLNVGGRRKGSASVAGVRGSGAYKIIFFFPQVLSVAVIAILWQQIYNPDPEEGVLNVVLHGIGLGSQAQSWLGDPKLALACIMAVMVWANVGFYVVLFSAGMSSIPTEIYEASLLDGANRTTTFFRVTLPLLSDTVATGWVYMGIIAMDAFAYVQLMSVNNGGPNEKTDVVPLLLFKTAFRDNSQYGLAAAMGVAMLIVTLVFAVLTLRLSRRERIEF</sequence>
<dbReference type="EMBL" id="FRBI01000014">
    <property type="protein sequence ID" value="SHM77838.1"/>
    <property type="molecule type" value="Genomic_DNA"/>
</dbReference>
<protein>
    <submittedName>
        <fullName evidence="9">N-acetylglucosamine transport system permease protein</fullName>
    </submittedName>
</protein>
<dbReference type="InterPro" id="IPR000515">
    <property type="entry name" value="MetI-like"/>
</dbReference>
<reference evidence="9 10" key="1">
    <citation type="submission" date="2016-11" db="EMBL/GenBank/DDBJ databases">
        <authorList>
            <person name="Jaros S."/>
            <person name="Januszkiewicz K."/>
            <person name="Wedrychowicz H."/>
        </authorList>
    </citation>
    <scope>NUCLEOTIDE SEQUENCE [LARGE SCALE GENOMIC DNA]</scope>
    <source>
        <strain evidence="9 10">CGMCC 4.2025</strain>
    </source>
</reference>
<dbReference type="AlphaFoldDB" id="A0A1M7LIE2"/>
<dbReference type="Pfam" id="PF00528">
    <property type="entry name" value="BPD_transp_1"/>
    <property type="match status" value="1"/>
</dbReference>
<keyword evidence="6 7" id="KW-0472">Membrane</keyword>
<feature type="domain" description="ABC transmembrane type-1" evidence="8">
    <location>
        <begin position="67"/>
        <end position="297"/>
    </location>
</feature>
<dbReference type="PANTHER" id="PTHR30193:SF41">
    <property type="entry name" value="DIACETYLCHITOBIOSE UPTAKE SYSTEM PERMEASE PROTEIN NGCF"/>
    <property type="match status" value="1"/>
</dbReference>
<evidence type="ECO:0000313" key="9">
    <source>
        <dbReference type="EMBL" id="SHM77838.1"/>
    </source>
</evidence>
<organism evidence="9 10">
    <name type="scientific">Actinacidiphila paucisporea</name>
    <dbReference type="NCBI Taxonomy" id="310782"/>
    <lineage>
        <taxon>Bacteria</taxon>
        <taxon>Bacillati</taxon>
        <taxon>Actinomycetota</taxon>
        <taxon>Actinomycetes</taxon>
        <taxon>Kitasatosporales</taxon>
        <taxon>Streptomycetaceae</taxon>
        <taxon>Actinacidiphila</taxon>
    </lineage>
</organism>
<keyword evidence="5 7" id="KW-1133">Transmembrane helix</keyword>
<evidence type="ECO:0000256" key="1">
    <source>
        <dbReference type="ARBA" id="ARBA00004651"/>
    </source>
</evidence>
<evidence type="ECO:0000256" key="5">
    <source>
        <dbReference type="ARBA" id="ARBA00022989"/>
    </source>
</evidence>
<dbReference type="RefSeq" id="WP_073500546.1">
    <property type="nucleotide sequence ID" value="NZ_FRBI01000014.1"/>
</dbReference>
<comment type="similarity">
    <text evidence="7">Belongs to the binding-protein-dependent transport system permease family.</text>
</comment>
<dbReference type="Proteomes" id="UP000184111">
    <property type="component" value="Unassembled WGS sequence"/>
</dbReference>
<keyword evidence="2 7" id="KW-0813">Transport</keyword>
<gene>
    <name evidence="9" type="ORF">SAMN05216499_11464</name>
</gene>
<feature type="transmembrane region" description="Helical" evidence="7">
    <location>
        <begin position="71"/>
        <end position="94"/>
    </location>
</feature>
<dbReference type="Gene3D" id="1.10.3720.10">
    <property type="entry name" value="MetI-like"/>
    <property type="match status" value="1"/>
</dbReference>
<evidence type="ECO:0000256" key="3">
    <source>
        <dbReference type="ARBA" id="ARBA00022475"/>
    </source>
</evidence>
<dbReference type="PANTHER" id="PTHR30193">
    <property type="entry name" value="ABC TRANSPORTER PERMEASE PROTEIN"/>
    <property type="match status" value="1"/>
</dbReference>
<feature type="transmembrane region" description="Helical" evidence="7">
    <location>
        <begin position="276"/>
        <end position="298"/>
    </location>
</feature>
<evidence type="ECO:0000256" key="4">
    <source>
        <dbReference type="ARBA" id="ARBA00022692"/>
    </source>
</evidence>
<keyword evidence="4 7" id="KW-0812">Transmembrane</keyword>
<evidence type="ECO:0000256" key="7">
    <source>
        <dbReference type="RuleBase" id="RU363032"/>
    </source>
</evidence>
<dbReference type="GO" id="GO:0055085">
    <property type="term" value="P:transmembrane transport"/>
    <property type="evidence" value="ECO:0007669"/>
    <property type="project" value="InterPro"/>
</dbReference>
<dbReference type="InterPro" id="IPR051393">
    <property type="entry name" value="ABC_transporter_permease"/>
</dbReference>
<proteinExistence type="inferred from homology"/>
<dbReference type="STRING" id="310782.SAMN05216499_11464"/>
<comment type="subcellular location">
    <subcellularLocation>
        <location evidence="1 7">Cell membrane</location>
        <topology evidence="1 7">Multi-pass membrane protein</topology>
    </subcellularLocation>
</comment>
<dbReference type="InterPro" id="IPR035906">
    <property type="entry name" value="MetI-like_sf"/>
</dbReference>
<evidence type="ECO:0000256" key="2">
    <source>
        <dbReference type="ARBA" id="ARBA00022448"/>
    </source>
</evidence>